<protein>
    <submittedName>
        <fullName evidence="2">WGS project CAEQ00000000 data, annotated contig 1839</fullName>
    </submittedName>
</protein>
<gene>
    <name evidence="2" type="ORF">TCIL3000_0_44880</name>
</gene>
<reference evidence="2 3" key="2">
    <citation type="journal article" date="2012" name="Proc. Natl. Acad. Sci. U.S.A.">
        <title>Antigenic diversity is generated by distinct evolutionary mechanisms in African trypanosome species.</title>
        <authorList>
            <person name="Jackson A.P."/>
            <person name="Berry A."/>
            <person name="Aslett M."/>
            <person name="Allison H.C."/>
            <person name="Burton P."/>
            <person name="Vavrova-Anderson J."/>
            <person name="Brown R."/>
            <person name="Browne H."/>
            <person name="Corton N."/>
            <person name="Hauser H."/>
            <person name="Gamble J."/>
            <person name="Gilderthorp R."/>
            <person name="Marcello L."/>
            <person name="McQuillan J."/>
            <person name="Otto T.D."/>
            <person name="Quail M.A."/>
            <person name="Sanders M.J."/>
            <person name="van Tonder A."/>
            <person name="Ginger M.L."/>
            <person name="Field M.C."/>
            <person name="Barry J.D."/>
            <person name="Hertz-Fowler C."/>
            <person name="Berriman M."/>
        </authorList>
    </citation>
    <scope>NUCLEOTIDE SEQUENCE [LARGE SCALE GENOMIC DNA]</scope>
    <source>
        <strain evidence="2 3">IL3000</strain>
    </source>
</reference>
<organism evidence="2 3">
    <name type="scientific">Trypanosoma congolense (strain IL3000)</name>
    <dbReference type="NCBI Taxonomy" id="1068625"/>
    <lineage>
        <taxon>Eukaryota</taxon>
        <taxon>Discoba</taxon>
        <taxon>Euglenozoa</taxon>
        <taxon>Kinetoplastea</taxon>
        <taxon>Metakinetoplastina</taxon>
        <taxon>Trypanosomatida</taxon>
        <taxon>Trypanosomatidae</taxon>
        <taxon>Trypanosoma</taxon>
        <taxon>Nannomonas</taxon>
    </lineage>
</organism>
<accession>F9W996</accession>
<name>F9W996_TRYCI</name>
<feature type="compositionally biased region" description="Basic and acidic residues" evidence="1">
    <location>
        <begin position="1"/>
        <end position="26"/>
    </location>
</feature>
<evidence type="ECO:0000313" key="3">
    <source>
        <dbReference type="Proteomes" id="UP000000702"/>
    </source>
</evidence>
<dbReference type="Proteomes" id="UP000000702">
    <property type="component" value="Unassembled WGS sequence"/>
</dbReference>
<sequence>MGKMSEYKRSLSERAKRRMAQSDRVDVPTPSYRRKPAISDYFTEGRLRAMCDEDKHGESWGLVKRHSGVGLNTGSTAASCVGCCHHLRNGIDANVSGLWTQRRWRDGGILLHTPSVSEPVRHGPSAPLNEASSLQVKHAGEYEVIIPSVGHALQRVVQAHEKWLQETVSSPAAAPLCGGATSRVKGINRNNAGINECFKAFEKTVGPSVTLPDFVRMMVERTLISPSVLVVACLYIDRLLLREPSLCLNMNNI</sequence>
<evidence type="ECO:0000256" key="1">
    <source>
        <dbReference type="SAM" id="MobiDB-lite"/>
    </source>
</evidence>
<dbReference type="EMBL" id="CAEQ01001285">
    <property type="protein sequence ID" value="CCD13787.1"/>
    <property type="molecule type" value="Genomic_DNA"/>
</dbReference>
<reference evidence="3" key="1">
    <citation type="submission" date="2011-07" db="EMBL/GenBank/DDBJ databases">
        <title>Divergent evolution of antigenic variation in African trypanosomes.</title>
        <authorList>
            <person name="Jackson A.P."/>
            <person name="Berry A."/>
            <person name="Allison H.C."/>
            <person name="Burton P."/>
            <person name="Anderson J."/>
            <person name="Aslett M."/>
            <person name="Brown R."/>
            <person name="Corton N."/>
            <person name="Harris D."/>
            <person name="Hauser H."/>
            <person name="Gamble J."/>
            <person name="Gilderthorp R."/>
            <person name="McQuillan J."/>
            <person name="Quail M.A."/>
            <person name="Sanders M."/>
            <person name="Van Tonder A."/>
            <person name="Ginger M.L."/>
            <person name="Donelson J.E."/>
            <person name="Field M.C."/>
            <person name="Barry J.D."/>
            <person name="Berriman M."/>
            <person name="Hertz-Fowler C."/>
        </authorList>
    </citation>
    <scope>NUCLEOTIDE SEQUENCE [LARGE SCALE GENOMIC DNA]</scope>
    <source>
        <strain evidence="3">IL3000</strain>
    </source>
</reference>
<feature type="region of interest" description="Disordered" evidence="1">
    <location>
        <begin position="1"/>
        <end position="30"/>
    </location>
</feature>
<dbReference type="Gene3D" id="1.10.472.10">
    <property type="entry name" value="Cyclin-like"/>
    <property type="match status" value="1"/>
</dbReference>
<dbReference type="AlphaFoldDB" id="F9W996"/>
<proteinExistence type="predicted"/>
<evidence type="ECO:0000313" key="2">
    <source>
        <dbReference type="EMBL" id="CCD13787.1"/>
    </source>
</evidence>
<dbReference type="VEuPathDB" id="TriTrypDB:TcIL3000_0_44880"/>
<keyword evidence="3" id="KW-1185">Reference proteome</keyword>
<feature type="non-terminal residue" evidence="2">
    <location>
        <position position="253"/>
    </location>
</feature>
<comment type="caution">
    <text evidence="2">The sequence shown here is derived from an EMBL/GenBank/DDBJ whole genome shotgun (WGS) entry which is preliminary data.</text>
</comment>